<feature type="domain" description="Kazal-like" evidence="5">
    <location>
        <begin position="116"/>
        <end position="172"/>
    </location>
</feature>
<keyword evidence="7" id="KW-1185">Reference proteome</keyword>
<keyword evidence="3" id="KW-0325">Glycoprotein</keyword>
<dbReference type="PANTHER" id="PTHR13866">
    <property type="entry name" value="SPARC OSTEONECTIN"/>
    <property type="match status" value="1"/>
</dbReference>
<dbReference type="PROSITE" id="PS51465">
    <property type="entry name" value="KAZAL_2"/>
    <property type="match status" value="7"/>
</dbReference>
<evidence type="ECO:0000256" key="2">
    <source>
        <dbReference type="ARBA" id="ARBA00023157"/>
    </source>
</evidence>
<feature type="domain" description="Kazal-like" evidence="5">
    <location>
        <begin position="396"/>
        <end position="449"/>
    </location>
</feature>
<name>A0A7M7HEG5_STRPU</name>
<dbReference type="FunFam" id="3.30.60.30:FF:000192">
    <property type="entry name" value="Uncharacterized protein"/>
    <property type="match status" value="1"/>
</dbReference>
<evidence type="ECO:0000256" key="3">
    <source>
        <dbReference type="ARBA" id="ARBA00023180"/>
    </source>
</evidence>
<dbReference type="GeneID" id="753040"/>
<evidence type="ECO:0000313" key="7">
    <source>
        <dbReference type="Proteomes" id="UP000007110"/>
    </source>
</evidence>
<feature type="domain" description="Kazal-like" evidence="5">
    <location>
        <begin position="182"/>
        <end position="238"/>
    </location>
</feature>
<keyword evidence="2" id="KW-1015">Disulfide bond</keyword>
<keyword evidence="1 4" id="KW-0732">Signal</keyword>
<sequence>MHLTETCVCVLFVCAVTSAWNNRDNDDEGRSWRRELAKRCRSEYRECRFDVRGKPLGRVCGSDNKTYKDICRMMKVACERRKQIDLIYDGSCKRRDKAPNKGITSGAGDSSESSEVSRAAYCVRIKQQCPKHRLRGPICGTDGKTYSSDCELEKANCDGSLVQRASKGRCFRIYTPSTTTNPPTQKPCRRSCPHPSLTGSRLVCGTDGVTYLSECHLEVLKCLLGNMVHVLYYGPCRRRAYPYPYPATTTTTTRPPTTLLSTTRPTTVATTILPAPTEKPIPTAMFPEINPDGGPCPNACPDNKWKPVCGTDGKTYETLCHLRYEACMPGTPDVSLAHIGECAGDDCAISCDGFGYTPCCGTDGITYYNKCELERYACFTNTPKTKLYVEHPGACVAPSPGCPSACPAPDDNDVCGSDGNTYPSLCHLNRQACLDSSTLNIDHPGACAIATIDPCKQNCPYLYSPVCGSDGTTYLNQCFFDVAKCRSPGLLGVSGSCGLRIS</sequence>
<dbReference type="EnsemblMetazoa" id="XM_011669933">
    <property type="protein sequence ID" value="XP_011668235"/>
    <property type="gene ID" value="LOC753040"/>
</dbReference>
<reference evidence="7" key="1">
    <citation type="submission" date="2015-02" db="EMBL/GenBank/DDBJ databases">
        <title>Genome sequencing for Strongylocentrotus purpuratus.</title>
        <authorList>
            <person name="Murali S."/>
            <person name="Liu Y."/>
            <person name="Vee V."/>
            <person name="English A."/>
            <person name="Wang M."/>
            <person name="Skinner E."/>
            <person name="Han Y."/>
            <person name="Muzny D.M."/>
            <person name="Worley K.C."/>
            <person name="Gibbs R.A."/>
        </authorList>
    </citation>
    <scope>NUCLEOTIDE SEQUENCE</scope>
</reference>
<evidence type="ECO:0000313" key="6">
    <source>
        <dbReference type="EnsemblMetazoa" id="XP_011668235"/>
    </source>
</evidence>
<dbReference type="CDD" id="cd00104">
    <property type="entry name" value="KAZAL_FS"/>
    <property type="match status" value="7"/>
</dbReference>
<evidence type="ECO:0000256" key="4">
    <source>
        <dbReference type="SAM" id="SignalP"/>
    </source>
</evidence>
<accession>A0A7M7HEG5</accession>
<dbReference type="PANTHER" id="PTHR13866:SF29">
    <property type="entry name" value="FOLLISTATIN"/>
    <property type="match status" value="1"/>
</dbReference>
<feature type="domain" description="Kazal-like" evidence="5">
    <location>
        <begin position="290"/>
        <end position="344"/>
    </location>
</feature>
<evidence type="ECO:0000259" key="5">
    <source>
        <dbReference type="PROSITE" id="PS51465"/>
    </source>
</evidence>
<dbReference type="Pfam" id="PF07648">
    <property type="entry name" value="Kazal_2"/>
    <property type="match status" value="7"/>
</dbReference>
<dbReference type="SUPFAM" id="SSF100895">
    <property type="entry name" value="Kazal-type serine protease inhibitors"/>
    <property type="match status" value="7"/>
</dbReference>
<dbReference type="AlphaFoldDB" id="A0A7M7HEG5"/>
<dbReference type="Gene3D" id="3.30.60.30">
    <property type="match status" value="7"/>
</dbReference>
<feature type="signal peptide" evidence="4">
    <location>
        <begin position="1"/>
        <end position="19"/>
    </location>
</feature>
<dbReference type="InterPro" id="IPR036058">
    <property type="entry name" value="Kazal_dom_sf"/>
</dbReference>
<dbReference type="SMART" id="SM00280">
    <property type="entry name" value="KAZAL"/>
    <property type="match status" value="7"/>
</dbReference>
<feature type="chain" id="PRO_5029795488" description="Kazal-like domain-containing protein" evidence="4">
    <location>
        <begin position="20"/>
        <end position="502"/>
    </location>
</feature>
<dbReference type="FunFam" id="3.30.60.30:FF:000121">
    <property type="entry name" value="Predicted protein"/>
    <property type="match status" value="1"/>
</dbReference>
<organism evidence="6 7">
    <name type="scientific">Strongylocentrotus purpuratus</name>
    <name type="common">Purple sea urchin</name>
    <dbReference type="NCBI Taxonomy" id="7668"/>
    <lineage>
        <taxon>Eukaryota</taxon>
        <taxon>Metazoa</taxon>
        <taxon>Echinodermata</taxon>
        <taxon>Eleutherozoa</taxon>
        <taxon>Echinozoa</taxon>
        <taxon>Echinoidea</taxon>
        <taxon>Euechinoidea</taxon>
        <taxon>Echinacea</taxon>
        <taxon>Camarodonta</taxon>
        <taxon>Echinidea</taxon>
        <taxon>Strongylocentrotidae</taxon>
        <taxon>Strongylocentrotus</taxon>
    </lineage>
</organism>
<dbReference type="FunFam" id="3.30.60.30:FF:000054">
    <property type="entry name" value="Agrin"/>
    <property type="match status" value="1"/>
</dbReference>
<feature type="domain" description="Kazal-like" evidence="5">
    <location>
        <begin position="450"/>
        <end position="499"/>
    </location>
</feature>
<proteinExistence type="predicted"/>
<dbReference type="OrthoDB" id="126772at2759"/>
<dbReference type="Proteomes" id="UP000007110">
    <property type="component" value="Unassembled WGS sequence"/>
</dbReference>
<dbReference type="InterPro" id="IPR002350">
    <property type="entry name" value="Kazal_dom"/>
</dbReference>
<evidence type="ECO:0000256" key="1">
    <source>
        <dbReference type="ARBA" id="ARBA00022729"/>
    </source>
</evidence>
<feature type="domain" description="Kazal-like" evidence="5">
    <location>
        <begin position="41"/>
        <end position="94"/>
    </location>
</feature>
<protein>
    <recommendedName>
        <fullName evidence="5">Kazal-like domain-containing protein</fullName>
    </recommendedName>
</protein>
<feature type="domain" description="Kazal-like" evidence="5">
    <location>
        <begin position="345"/>
        <end position="395"/>
    </location>
</feature>
<dbReference type="RefSeq" id="XP_011668235.1">
    <property type="nucleotide sequence ID" value="XM_011669933.2"/>
</dbReference>
<reference evidence="6" key="2">
    <citation type="submission" date="2021-01" db="UniProtKB">
        <authorList>
            <consortium name="EnsemblMetazoa"/>
        </authorList>
    </citation>
    <scope>IDENTIFICATION</scope>
</reference>